<evidence type="ECO:0000256" key="14">
    <source>
        <dbReference type="ARBA" id="ARBA00047783"/>
    </source>
</evidence>
<evidence type="ECO:0000259" key="19">
    <source>
        <dbReference type="Pfam" id="PF01746"/>
    </source>
</evidence>
<dbReference type="Pfam" id="PF01746">
    <property type="entry name" value="tRNA_m1G_MT"/>
    <property type="match status" value="1"/>
</dbReference>
<dbReference type="SUPFAM" id="SSF75217">
    <property type="entry name" value="alpha/beta knot"/>
    <property type="match status" value="1"/>
</dbReference>
<dbReference type="GO" id="GO:0052906">
    <property type="term" value="F:tRNA (guanine(37)-N1)-methyltransferase activity"/>
    <property type="evidence" value="ECO:0007669"/>
    <property type="project" value="UniProtKB-UniRule"/>
</dbReference>
<evidence type="ECO:0000256" key="16">
    <source>
        <dbReference type="PIRSR" id="PIRSR000386-1"/>
    </source>
</evidence>
<dbReference type="EMBL" id="MFAZ01000018">
    <property type="protein sequence ID" value="OGD87224.1"/>
    <property type="molecule type" value="Genomic_DNA"/>
</dbReference>
<evidence type="ECO:0000256" key="4">
    <source>
        <dbReference type="ARBA" id="ARBA00011738"/>
    </source>
</evidence>
<evidence type="ECO:0000256" key="10">
    <source>
        <dbReference type="ARBA" id="ARBA00022691"/>
    </source>
</evidence>
<evidence type="ECO:0000313" key="21">
    <source>
        <dbReference type="Proteomes" id="UP000179102"/>
    </source>
</evidence>
<comment type="caution">
    <text evidence="20">The sequence shown here is derived from an EMBL/GenBank/DDBJ whole genome shotgun (WGS) entry which is preliminary data.</text>
</comment>
<accession>A0A1F5G5Y5</accession>
<dbReference type="NCBIfam" id="TIGR00088">
    <property type="entry name" value="trmD"/>
    <property type="match status" value="1"/>
</dbReference>
<reference evidence="20 21" key="1">
    <citation type="journal article" date="2016" name="Nat. Commun.">
        <title>Thousands of microbial genomes shed light on interconnected biogeochemical processes in an aquifer system.</title>
        <authorList>
            <person name="Anantharaman K."/>
            <person name="Brown C.T."/>
            <person name="Hug L.A."/>
            <person name="Sharon I."/>
            <person name="Castelle C.J."/>
            <person name="Probst A.J."/>
            <person name="Thomas B.C."/>
            <person name="Singh A."/>
            <person name="Wilkins M.J."/>
            <person name="Karaoz U."/>
            <person name="Brodie E.L."/>
            <person name="Williams K.H."/>
            <person name="Hubbard S.S."/>
            <person name="Banfield J.F."/>
        </authorList>
    </citation>
    <scope>NUCLEOTIDE SEQUENCE [LARGE SCALE GENOMIC DNA]</scope>
</reference>
<keyword evidence="9 15" id="KW-0808">Transferase</keyword>
<keyword evidence="8 15" id="KW-0489">Methyltransferase</keyword>
<comment type="function">
    <text evidence="1 15 17">Specifically methylates guanosine-37 in various tRNAs.</text>
</comment>
<keyword evidence="7 15" id="KW-0963">Cytoplasm</keyword>
<dbReference type="InterPro" id="IPR016009">
    <property type="entry name" value="tRNA_MeTrfase_TRMD/TRM10"/>
</dbReference>
<protein>
    <recommendedName>
        <fullName evidence="6 15">tRNA (guanine-N(1)-)-methyltransferase</fullName>
        <ecNumber evidence="5 15">2.1.1.228</ecNumber>
    </recommendedName>
    <alternativeName>
        <fullName evidence="12 15">M1G-methyltransferase</fullName>
    </alternativeName>
    <alternativeName>
        <fullName evidence="13 15">tRNA [GM37] methyltransferase</fullName>
    </alternativeName>
</protein>
<comment type="catalytic activity">
    <reaction evidence="14 15 17">
        <text>guanosine(37) in tRNA + S-adenosyl-L-methionine = N(1)-methylguanosine(37) in tRNA + S-adenosyl-L-homocysteine + H(+)</text>
        <dbReference type="Rhea" id="RHEA:36899"/>
        <dbReference type="Rhea" id="RHEA-COMP:10145"/>
        <dbReference type="Rhea" id="RHEA-COMP:10147"/>
        <dbReference type="ChEBI" id="CHEBI:15378"/>
        <dbReference type="ChEBI" id="CHEBI:57856"/>
        <dbReference type="ChEBI" id="CHEBI:59789"/>
        <dbReference type="ChEBI" id="CHEBI:73542"/>
        <dbReference type="ChEBI" id="CHEBI:74269"/>
        <dbReference type="EC" id="2.1.1.228"/>
    </reaction>
</comment>
<gene>
    <name evidence="15" type="primary">trmD</name>
    <name evidence="20" type="ORF">A2870_03695</name>
</gene>
<dbReference type="InterPro" id="IPR029026">
    <property type="entry name" value="tRNA_m1G_MTases_N"/>
</dbReference>
<sequence length="221" mass="25161">MTFHIITLFPEIFESAFSTSIIKRAQAKKIVKINFINPRDFAKDKHKSVDDKPYGGGRGMVMRTDILVKALESIKPRPYTILLSASGKKYNQKKTQDFAKKKSLAIICGHYEGIDARVEKFVDDVISTGDFVMTGGEIAAMAIVDSVTRLIPGSIHKDSPKKESFSDSLLEYPQYTRPENFRGQRVPQVLLSGNHKQIENWRQKEAKKRTKKFRPELLDEI</sequence>
<comment type="subcellular location">
    <subcellularLocation>
        <location evidence="2 15 17">Cytoplasm</location>
    </subcellularLocation>
</comment>
<organism evidence="20 21">
    <name type="scientific">Candidatus Curtissbacteria bacterium RIFCSPHIGHO2_01_FULL_41_11</name>
    <dbReference type="NCBI Taxonomy" id="1797711"/>
    <lineage>
        <taxon>Bacteria</taxon>
        <taxon>Candidatus Curtissiibacteriota</taxon>
    </lineage>
</organism>
<dbReference type="Gene3D" id="1.10.1270.20">
    <property type="entry name" value="tRNA(m1g37)methyltransferase, domain 2"/>
    <property type="match status" value="1"/>
</dbReference>
<evidence type="ECO:0000256" key="18">
    <source>
        <dbReference type="SAM" id="MobiDB-lite"/>
    </source>
</evidence>
<evidence type="ECO:0000256" key="2">
    <source>
        <dbReference type="ARBA" id="ARBA00004496"/>
    </source>
</evidence>
<evidence type="ECO:0000256" key="1">
    <source>
        <dbReference type="ARBA" id="ARBA00002634"/>
    </source>
</evidence>
<comment type="caution">
    <text evidence="15">Lacks conserved residue(s) required for the propagation of feature annotation.</text>
</comment>
<dbReference type="PANTHER" id="PTHR46417:SF1">
    <property type="entry name" value="TRNA (GUANINE-N(1)-)-METHYLTRANSFERASE"/>
    <property type="match status" value="1"/>
</dbReference>
<dbReference type="NCBIfam" id="NF000648">
    <property type="entry name" value="PRK00026.1"/>
    <property type="match status" value="1"/>
</dbReference>
<evidence type="ECO:0000256" key="8">
    <source>
        <dbReference type="ARBA" id="ARBA00022603"/>
    </source>
</evidence>
<name>A0A1F5G5Y5_9BACT</name>
<dbReference type="HAMAP" id="MF_00605">
    <property type="entry name" value="TrmD"/>
    <property type="match status" value="1"/>
</dbReference>
<dbReference type="InterPro" id="IPR023148">
    <property type="entry name" value="tRNA_m1G_MeTrfase_C_sf"/>
</dbReference>
<dbReference type="FunFam" id="3.40.1280.10:FF:000001">
    <property type="entry name" value="tRNA (guanine-N(1)-)-methyltransferase"/>
    <property type="match status" value="1"/>
</dbReference>
<dbReference type="PIRSF" id="PIRSF000386">
    <property type="entry name" value="tRNA_mtase"/>
    <property type="match status" value="1"/>
</dbReference>
<evidence type="ECO:0000256" key="3">
    <source>
        <dbReference type="ARBA" id="ARBA00007630"/>
    </source>
</evidence>
<dbReference type="CDD" id="cd18080">
    <property type="entry name" value="TrmD-like"/>
    <property type="match status" value="1"/>
</dbReference>
<evidence type="ECO:0000256" key="7">
    <source>
        <dbReference type="ARBA" id="ARBA00022490"/>
    </source>
</evidence>
<keyword evidence="11 15" id="KW-0819">tRNA processing</keyword>
<dbReference type="STRING" id="1797711.A2870_03695"/>
<dbReference type="Proteomes" id="UP000179102">
    <property type="component" value="Unassembled WGS sequence"/>
</dbReference>
<dbReference type="PANTHER" id="PTHR46417">
    <property type="entry name" value="TRNA (GUANINE-N(1)-)-METHYLTRANSFERASE"/>
    <property type="match status" value="1"/>
</dbReference>
<proteinExistence type="inferred from homology"/>
<feature type="binding site" evidence="15 16">
    <location>
        <position position="109"/>
    </location>
    <ligand>
        <name>S-adenosyl-L-methionine</name>
        <dbReference type="ChEBI" id="CHEBI:59789"/>
    </ligand>
</feature>
<keyword evidence="10 15" id="KW-0949">S-adenosyl-L-methionine</keyword>
<evidence type="ECO:0000256" key="11">
    <source>
        <dbReference type="ARBA" id="ARBA00022694"/>
    </source>
</evidence>
<comment type="similarity">
    <text evidence="3 15 17">Belongs to the RNA methyltransferase TrmD family.</text>
</comment>
<comment type="subunit">
    <text evidence="4 15 17">Homodimer.</text>
</comment>
<dbReference type="Gene3D" id="3.40.1280.10">
    <property type="match status" value="1"/>
</dbReference>
<dbReference type="AlphaFoldDB" id="A0A1F5G5Y5"/>
<dbReference type="InterPro" id="IPR029028">
    <property type="entry name" value="Alpha/beta_knot_MTases"/>
</dbReference>
<evidence type="ECO:0000256" key="12">
    <source>
        <dbReference type="ARBA" id="ARBA00029736"/>
    </source>
</evidence>
<evidence type="ECO:0000256" key="17">
    <source>
        <dbReference type="RuleBase" id="RU003464"/>
    </source>
</evidence>
<dbReference type="GO" id="GO:0002939">
    <property type="term" value="P:tRNA N1-guanine methylation"/>
    <property type="evidence" value="ECO:0007669"/>
    <property type="project" value="TreeGrafter"/>
</dbReference>
<evidence type="ECO:0000256" key="9">
    <source>
        <dbReference type="ARBA" id="ARBA00022679"/>
    </source>
</evidence>
<feature type="region of interest" description="Disordered" evidence="18">
    <location>
        <begin position="202"/>
        <end position="221"/>
    </location>
</feature>
<evidence type="ECO:0000256" key="6">
    <source>
        <dbReference type="ARBA" id="ARBA00014679"/>
    </source>
</evidence>
<evidence type="ECO:0000256" key="13">
    <source>
        <dbReference type="ARBA" id="ARBA00033392"/>
    </source>
</evidence>
<evidence type="ECO:0000256" key="5">
    <source>
        <dbReference type="ARBA" id="ARBA00012807"/>
    </source>
</evidence>
<dbReference type="InterPro" id="IPR002649">
    <property type="entry name" value="tRNA_m1G_MeTrfase_TrmD"/>
</dbReference>
<feature type="domain" description="tRNA methyltransferase TRMD/TRM10-type" evidence="19">
    <location>
        <begin position="1"/>
        <end position="219"/>
    </location>
</feature>
<evidence type="ECO:0000313" key="20">
    <source>
        <dbReference type="EMBL" id="OGD87224.1"/>
    </source>
</evidence>
<dbReference type="GO" id="GO:0005829">
    <property type="term" value="C:cytosol"/>
    <property type="evidence" value="ECO:0007669"/>
    <property type="project" value="TreeGrafter"/>
</dbReference>
<evidence type="ECO:0000256" key="15">
    <source>
        <dbReference type="HAMAP-Rule" id="MF_00605"/>
    </source>
</evidence>
<dbReference type="EC" id="2.1.1.228" evidence="5 15"/>